<sequence length="314" mass="33779">MSADEARLTAFLSSPFTVAGAAAHGIGRAALRRWLRDGDTRMVLRGAYVGSHVPDSPTLRARAFALMAPDAVICGRTAAWIWGIGAAGTHDRRGRPLPVEAAVPGSATPPRRSGVLGRSWTFEKGETTRVAGLQATTPLRTAADLGRTWDLGPAVAVADAFLHSRQFSKRQLEDTVARFHGYAGVRQLADVARLADGRSASTEETRLRLALHMARIPAPEPGWQVVSAFGRVLHRFTLAWPLVRLAVDLDRTPLSTGAAPAALPAIRLRHRSIGGVGWRVLECGPGEITSYPDTLMARIRAELRAAEDTRDRAA</sequence>
<protein>
    <recommendedName>
        <fullName evidence="3">Transcriptional regulator, AbiEi antitoxin, Type IV TA system</fullName>
    </recommendedName>
</protein>
<reference evidence="1" key="1">
    <citation type="submission" date="2022-01" db="EMBL/GenBank/DDBJ databases">
        <title>Genome-Based Taxonomic Classification of the Phylum Actinobacteria.</title>
        <authorList>
            <person name="Gao Y."/>
        </authorList>
    </citation>
    <scope>NUCLEOTIDE SEQUENCE</scope>
    <source>
        <strain evidence="1">KLBMP 8922</strain>
    </source>
</reference>
<keyword evidence="2" id="KW-1185">Reference proteome</keyword>
<dbReference type="EMBL" id="JAKFHA010000039">
    <property type="protein sequence ID" value="MCF2532795.1"/>
    <property type="molecule type" value="Genomic_DNA"/>
</dbReference>
<evidence type="ECO:0008006" key="3">
    <source>
        <dbReference type="Google" id="ProtNLM"/>
    </source>
</evidence>
<organism evidence="1 2">
    <name type="scientific">Yinghuangia soli</name>
    <dbReference type="NCBI Taxonomy" id="2908204"/>
    <lineage>
        <taxon>Bacteria</taxon>
        <taxon>Bacillati</taxon>
        <taxon>Actinomycetota</taxon>
        <taxon>Actinomycetes</taxon>
        <taxon>Kitasatosporales</taxon>
        <taxon>Streptomycetaceae</taxon>
        <taxon>Yinghuangia</taxon>
    </lineage>
</organism>
<name>A0AA41Q724_9ACTN</name>
<evidence type="ECO:0000313" key="2">
    <source>
        <dbReference type="Proteomes" id="UP001165378"/>
    </source>
</evidence>
<dbReference type="AlphaFoldDB" id="A0AA41Q724"/>
<evidence type="ECO:0000313" key="1">
    <source>
        <dbReference type="EMBL" id="MCF2532795.1"/>
    </source>
</evidence>
<accession>A0AA41Q724</accession>
<dbReference type="RefSeq" id="WP_235057570.1">
    <property type="nucleotide sequence ID" value="NZ_JAKFHA010000039.1"/>
</dbReference>
<gene>
    <name evidence="1" type="ORF">LZ495_37060</name>
</gene>
<dbReference type="Proteomes" id="UP001165378">
    <property type="component" value="Unassembled WGS sequence"/>
</dbReference>
<comment type="caution">
    <text evidence="1">The sequence shown here is derived from an EMBL/GenBank/DDBJ whole genome shotgun (WGS) entry which is preliminary data.</text>
</comment>
<proteinExistence type="predicted"/>